<organism evidence="18 19">
    <name type="scientific">Ottowia testudinis</name>
    <dbReference type="NCBI Taxonomy" id="2816950"/>
    <lineage>
        <taxon>Bacteria</taxon>
        <taxon>Pseudomonadati</taxon>
        <taxon>Pseudomonadota</taxon>
        <taxon>Betaproteobacteria</taxon>
        <taxon>Burkholderiales</taxon>
        <taxon>Comamonadaceae</taxon>
        <taxon>Ottowia</taxon>
    </lineage>
</organism>
<dbReference type="Pfam" id="PF00593">
    <property type="entry name" value="TonB_dep_Rec_b-barrel"/>
    <property type="match status" value="1"/>
</dbReference>
<evidence type="ECO:0000259" key="17">
    <source>
        <dbReference type="Pfam" id="PF07715"/>
    </source>
</evidence>
<dbReference type="Gene3D" id="2.40.170.20">
    <property type="entry name" value="TonB-dependent receptor, beta-barrel domain"/>
    <property type="match status" value="1"/>
</dbReference>
<keyword evidence="10 15" id="KW-0798">TonB box</keyword>
<protein>
    <submittedName>
        <fullName evidence="18">TonB-dependent siderophore receptor</fullName>
    </submittedName>
</protein>
<name>A0A975CKQ1_9BURK</name>
<dbReference type="GO" id="GO:0015891">
    <property type="term" value="P:siderophore transport"/>
    <property type="evidence" value="ECO:0007669"/>
    <property type="project" value="InterPro"/>
</dbReference>
<dbReference type="PANTHER" id="PTHR32552:SF68">
    <property type="entry name" value="FERRICHROME OUTER MEMBRANE TRANSPORTER_PHAGE RECEPTOR"/>
    <property type="match status" value="1"/>
</dbReference>
<dbReference type="GO" id="GO:0015344">
    <property type="term" value="F:siderophore uptake transmembrane transporter activity"/>
    <property type="evidence" value="ECO:0007669"/>
    <property type="project" value="TreeGrafter"/>
</dbReference>
<dbReference type="NCBIfam" id="TIGR01783">
    <property type="entry name" value="TonB-siderophor"/>
    <property type="match status" value="1"/>
</dbReference>
<evidence type="ECO:0000259" key="16">
    <source>
        <dbReference type="Pfam" id="PF00593"/>
    </source>
</evidence>
<dbReference type="InterPro" id="IPR000531">
    <property type="entry name" value="Beta-barrel_TonB"/>
</dbReference>
<keyword evidence="6 14" id="KW-0812">Transmembrane</keyword>
<evidence type="ECO:0000256" key="12">
    <source>
        <dbReference type="ARBA" id="ARBA00023170"/>
    </source>
</evidence>
<keyword evidence="9" id="KW-0406">Ion transport</keyword>
<evidence type="ECO:0000313" key="19">
    <source>
        <dbReference type="Proteomes" id="UP000663903"/>
    </source>
</evidence>
<dbReference type="PROSITE" id="PS52016">
    <property type="entry name" value="TONB_DEPENDENT_REC_3"/>
    <property type="match status" value="1"/>
</dbReference>
<dbReference type="InterPro" id="IPR037066">
    <property type="entry name" value="Plug_dom_sf"/>
</dbReference>
<keyword evidence="3 14" id="KW-0813">Transport</keyword>
<dbReference type="AlphaFoldDB" id="A0A975CKQ1"/>
<dbReference type="GO" id="GO:0009279">
    <property type="term" value="C:cell outer membrane"/>
    <property type="evidence" value="ECO:0007669"/>
    <property type="project" value="UniProtKB-SubCell"/>
</dbReference>
<dbReference type="InterPro" id="IPR012910">
    <property type="entry name" value="Plug_dom"/>
</dbReference>
<comment type="subcellular location">
    <subcellularLocation>
        <location evidence="1 14">Cell outer membrane</location>
        <topology evidence="1 14">Multi-pass membrane protein</topology>
    </subcellularLocation>
</comment>
<sequence length="678" mass="75564">MASASTAQTATEAAPAEATLQEVNVKSQAVRETATTPVIGYRARRATTATKTDTPLAETPQSVTVITRDQMTEQGMANLQDVLGYAAGVRSDAYGLDSRTDSVKVRGSDPDTYLNGLRDSFGYYTSTVRPDPYTLERIEVLRGPAGMLFGAGTAAGVVNLVGKQPQFEPQREVGLQLGSFNRKQAQFDLTGPINDQLAWRLVGLARKSGTQVDHVPDDRALLMPSLTWRPSADTQFTVDALWQSDKTGSTAQFFPWIGTVLPSAHGRLPTRRFIGEPSDRYDSERRHIGWRFEHAFNDQWRVRHNLRYSHNQNVGVYHWADFSTLVGGWGADPIGQRVIGRKLSDTATKTRMLLLDQHLQGRFSTGALQHTVLAGIDHARQDEQTWRAVRRPSTIDAWNPVYGRTTEVPRTRSPDTRQRNTGVYLQDQIQWQNWIFVAGLRHDRTTAGVQGKPDDTVSATTHRFGAMVTTPSGWNPYLSYAESFTPQAPRGSVSFKPLRGRLWELGLKYEPPGQALAFNAALYDVQEKNRIQSPQPDVYNQLGKTRTRGLELEARGAVGRHLDVLGHYNYTDADAQLSGVPKHQATAWGVYRFSTSRRLGWSVGAGVRWMSAFRERTGPRVPAVALVDLMLAYDTEHWRVALNVANATDKAYVATCLSRGDCWWGARRNVVLSATYRF</sequence>
<evidence type="ECO:0000313" key="18">
    <source>
        <dbReference type="EMBL" id="QTD47394.1"/>
    </source>
</evidence>
<dbReference type="EMBL" id="CP071796">
    <property type="protein sequence ID" value="QTD47394.1"/>
    <property type="molecule type" value="Genomic_DNA"/>
</dbReference>
<feature type="domain" description="TonB-dependent receptor plug" evidence="17">
    <location>
        <begin position="56"/>
        <end position="157"/>
    </location>
</feature>
<evidence type="ECO:0000256" key="1">
    <source>
        <dbReference type="ARBA" id="ARBA00004571"/>
    </source>
</evidence>
<evidence type="ECO:0000256" key="3">
    <source>
        <dbReference type="ARBA" id="ARBA00022448"/>
    </source>
</evidence>
<dbReference type="Gene3D" id="2.170.130.10">
    <property type="entry name" value="TonB-dependent receptor, plug domain"/>
    <property type="match status" value="1"/>
</dbReference>
<evidence type="ECO:0000256" key="2">
    <source>
        <dbReference type="ARBA" id="ARBA00009810"/>
    </source>
</evidence>
<dbReference type="SUPFAM" id="SSF56935">
    <property type="entry name" value="Porins"/>
    <property type="match status" value="1"/>
</dbReference>
<evidence type="ECO:0000256" key="9">
    <source>
        <dbReference type="ARBA" id="ARBA00023065"/>
    </source>
</evidence>
<dbReference type="InterPro" id="IPR039426">
    <property type="entry name" value="TonB-dep_rcpt-like"/>
</dbReference>
<dbReference type="PANTHER" id="PTHR32552">
    <property type="entry name" value="FERRICHROME IRON RECEPTOR-RELATED"/>
    <property type="match status" value="1"/>
</dbReference>
<reference evidence="18" key="1">
    <citation type="submission" date="2021-03" db="EMBL/GenBank/DDBJ databases">
        <title>Ottowia sp. 27C isolated from the cloaca of a Giant Asian pond turtle (Heosemys grandis).</title>
        <authorList>
            <person name="Spergser J."/>
            <person name="Busse H.-J."/>
        </authorList>
    </citation>
    <scope>NUCLEOTIDE SEQUENCE</scope>
    <source>
        <strain evidence="18">27C</strain>
    </source>
</reference>
<feature type="domain" description="TonB-dependent receptor-like beta-barrel" evidence="16">
    <location>
        <begin position="228"/>
        <end position="646"/>
    </location>
</feature>
<keyword evidence="19" id="KW-1185">Reference proteome</keyword>
<dbReference type="RefSeq" id="WP_208011404.1">
    <property type="nucleotide sequence ID" value="NZ_CP071796.1"/>
</dbReference>
<keyword evidence="8" id="KW-0408">Iron</keyword>
<evidence type="ECO:0000256" key="8">
    <source>
        <dbReference type="ARBA" id="ARBA00023004"/>
    </source>
</evidence>
<evidence type="ECO:0000256" key="11">
    <source>
        <dbReference type="ARBA" id="ARBA00023136"/>
    </source>
</evidence>
<dbReference type="KEGG" id="otd:J1M35_13505"/>
<evidence type="ECO:0000256" key="13">
    <source>
        <dbReference type="ARBA" id="ARBA00023237"/>
    </source>
</evidence>
<keyword evidence="12 18" id="KW-0675">Receptor</keyword>
<proteinExistence type="inferred from homology"/>
<dbReference type="Proteomes" id="UP000663903">
    <property type="component" value="Chromosome"/>
</dbReference>
<dbReference type="InterPro" id="IPR036942">
    <property type="entry name" value="Beta-barrel_TonB_sf"/>
</dbReference>
<keyword evidence="13 14" id="KW-0998">Cell outer membrane</keyword>
<dbReference type="FunFam" id="2.170.130.10:FF:000001">
    <property type="entry name" value="Catecholate siderophore TonB-dependent receptor"/>
    <property type="match status" value="1"/>
</dbReference>
<keyword evidence="5" id="KW-0410">Iron transport</keyword>
<keyword evidence="4 14" id="KW-1134">Transmembrane beta strand</keyword>
<accession>A0A975CKQ1</accession>
<evidence type="ECO:0000256" key="5">
    <source>
        <dbReference type="ARBA" id="ARBA00022496"/>
    </source>
</evidence>
<dbReference type="GO" id="GO:0038023">
    <property type="term" value="F:signaling receptor activity"/>
    <property type="evidence" value="ECO:0007669"/>
    <property type="project" value="InterPro"/>
</dbReference>
<evidence type="ECO:0000256" key="7">
    <source>
        <dbReference type="ARBA" id="ARBA00022729"/>
    </source>
</evidence>
<dbReference type="InterPro" id="IPR010105">
    <property type="entry name" value="TonB_sidphr_rcpt"/>
</dbReference>
<evidence type="ECO:0000256" key="14">
    <source>
        <dbReference type="PROSITE-ProRule" id="PRU01360"/>
    </source>
</evidence>
<evidence type="ECO:0000256" key="4">
    <source>
        <dbReference type="ARBA" id="ARBA00022452"/>
    </source>
</evidence>
<keyword evidence="11 14" id="KW-0472">Membrane</keyword>
<keyword evidence="7" id="KW-0732">Signal</keyword>
<dbReference type="CDD" id="cd01347">
    <property type="entry name" value="ligand_gated_channel"/>
    <property type="match status" value="1"/>
</dbReference>
<gene>
    <name evidence="18" type="ORF">J1M35_13505</name>
</gene>
<evidence type="ECO:0000256" key="15">
    <source>
        <dbReference type="RuleBase" id="RU003357"/>
    </source>
</evidence>
<evidence type="ECO:0000256" key="6">
    <source>
        <dbReference type="ARBA" id="ARBA00022692"/>
    </source>
</evidence>
<dbReference type="Pfam" id="PF07715">
    <property type="entry name" value="Plug"/>
    <property type="match status" value="1"/>
</dbReference>
<comment type="similarity">
    <text evidence="2 14 15">Belongs to the TonB-dependent receptor family.</text>
</comment>
<evidence type="ECO:0000256" key="10">
    <source>
        <dbReference type="ARBA" id="ARBA00023077"/>
    </source>
</evidence>